<dbReference type="OMA" id="KHTIDEP"/>
<feature type="region of interest" description="Disordered" evidence="1">
    <location>
        <begin position="111"/>
        <end position="145"/>
    </location>
</feature>
<evidence type="ECO:0000256" key="1">
    <source>
        <dbReference type="SAM" id="MobiDB-lite"/>
    </source>
</evidence>
<reference evidence="2 3" key="1">
    <citation type="submission" date="2012-04" db="EMBL/GenBank/DDBJ databases">
        <title>The Genome Sequence of Saprolegnia declina VS20.</title>
        <authorList>
            <consortium name="The Broad Institute Genome Sequencing Platform"/>
            <person name="Russ C."/>
            <person name="Nusbaum C."/>
            <person name="Tyler B."/>
            <person name="van West P."/>
            <person name="Dieguez-Uribeondo J."/>
            <person name="de Bruijn I."/>
            <person name="Tripathy S."/>
            <person name="Jiang R."/>
            <person name="Young S.K."/>
            <person name="Zeng Q."/>
            <person name="Gargeya S."/>
            <person name="Fitzgerald M."/>
            <person name="Haas B."/>
            <person name="Abouelleil A."/>
            <person name="Alvarado L."/>
            <person name="Arachchi H.M."/>
            <person name="Berlin A."/>
            <person name="Chapman S.B."/>
            <person name="Goldberg J."/>
            <person name="Griggs A."/>
            <person name="Gujja S."/>
            <person name="Hansen M."/>
            <person name="Howarth C."/>
            <person name="Imamovic A."/>
            <person name="Larimer J."/>
            <person name="McCowen C."/>
            <person name="Montmayeur A."/>
            <person name="Murphy C."/>
            <person name="Neiman D."/>
            <person name="Pearson M."/>
            <person name="Priest M."/>
            <person name="Roberts A."/>
            <person name="Saif S."/>
            <person name="Shea T."/>
            <person name="Sisk P."/>
            <person name="Sykes S."/>
            <person name="Wortman J."/>
            <person name="Nusbaum C."/>
            <person name="Birren B."/>
        </authorList>
    </citation>
    <scope>NUCLEOTIDE SEQUENCE [LARGE SCALE GENOMIC DNA]</scope>
    <source>
        <strain evidence="2 3">VS20</strain>
    </source>
</reference>
<organism evidence="2 3">
    <name type="scientific">Saprolegnia diclina (strain VS20)</name>
    <dbReference type="NCBI Taxonomy" id="1156394"/>
    <lineage>
        <taxon>Eukaryota</taxon>
        <taxon>Sar</taxon>
        <taxon>Stramenopiles</taxon>
        <taxon>Oomycota</taxon>
        <taxon>Saprolegniomycetes</taxon>
        <taxon>Saprolegniales</taxon>
        <taxon>Saprolegniaceae</taxon>
        <taxon>Saprolegnia</taxon>
    </lineage>
</organism>
<name>T0R662_SAPDV</name>
<protein>
    <submittedName>
        <fullName evidence="2">Uncharacterized protein</fullName>
    </submittedName>
</protein>
<dbReference type="Proteomes" id="UP000030762">
    <property type="component" value="Unassembled WGS sequence"/>
</dbReference>
<dbReference type="AlphaFoldDB" id="T0R662"/>
<proteinExistence type="predicted"/>
<dbReference type="GeneID" id="19940883"/>
<feature type="compositionally biased region" description="Low complexity" evidence="1">
    <location>
        <begin position="111"/>
        <end position="121"/>
    </location>
</feature>
<feature type="compositionally biased region" description="Basic residues" evidence="1">
    <location>
        <begin position="135"/>
        <end position="145"/>
    </location>
</feature>
<accession>T0R662</accession>
<evidence type="ECO:0000313" key="3">
    <source>
        <dbReference type="Proteomes" id="UP000030762"/>
    </source>
</evidence>
<dbReference type="EMBL" id="JH767132">
    <property type="protein sequence ID" value="EQC42421.1"/>
    <property type="molecule type" value="Genomic_DNA"/>
</dbReference>
<dbReference type="OrthoDB" id="68033at2759"/>
<dbReference type="VEuPathDB" id="FungiDB:SDRG_00156"/>
<keyword evidence="3" id="KW-1185">Reference proteome</keyword>
<dbReference type="RefSeq" id="XP_008603844.1">
    <property type="nucleotide sequence ID" value="XM_008605622.1"/>
</dbReference>
<evidence type="ECO:0000313" key="2">
    <source>
        <dbReference type="EMBL" id="EQC42421.1"/>
    </source>
</evidence>
<feature type="compositionally biased region" description="Basic and acidic residues" evidence="1">
    <location>
        <begin position="123"/>
        <end position="134"/>
    </location>
</feature>
<sequence length="145" mass="15655">MSKSRKTRQLRIVVDEPDVAPTPKATADEWWRYSLPPPGHLGKHTIDEPRQCPLLATTTSTTATAATSRSTLGYSEHADQFTTPPSKSHALLLPRGTTPLLAAKRALFQSATTATISPPTAKRSAEATDLDARPRAKYAKASHPS</sequence>
<gene>
    <name evidence="2" type="ORF">SDRG_00156</name>
</gene>
<dbReference type="InParanoid" id="T0R662"/>